<dbReference type="Proteomes" id="UP000015105">
    <property type="component" value="Chromosome 7D"/>
</dbReference>
<reference evidence="1" key="3">
    <citation type="journal article" date="2017" name="Nature">
        <title>Genome sequence of the progenitor of the wheat D genome Aegilops tauschii.</title>
        <authorList>
            <person name="Luo M.C."/>
            <person name="Gu Y.Q."/>
            <person name="Puiu D."/>
            <person name="Wang H."/>
            <person name="Twardziok S.O."/>
            <person name="Deal K.R."/>
            <person name="Huo N."/>
            <person name="Zhu T."/>
            <person name="Wang L."/>
            <person name="Wang Y."/>
            <person name="McGuire P.E."/>
            <person name="Liu S."/>
            <person name="Long H."/>
            <person name="Ramasamy R.K."/>
            <person name="Rodriguez J.C."/>
            <person name="Van S.L."/>
            <person name="Yuan L."/>
            <person name="Wang Z."/>
            <person name="Xia Z."/>
            <person name="Xiao L."/>
            <person name="Anderson O.D."/>
            <person name="Ouyang S."/>
            <person name="Liang Y."/>
            <person name="Zimin A.V."/>
            <person name="Pertea G."/>
            <person name="Qi P."/>
            <person name="Bennetzen J.L."/>
            <person name="Dai X."/>
            <person name="Dawson M.W."/>
            <person name="Muller H.G."/>
            <person name="Kugler K."/>
            <person name="Rivarola-Duarte L."/>
            <person name="Spannagl M."/>
            <person name="Mayer K.F.X."/>
            <person name="Lu F.H."/>
            <person name="Bevan M.W."/>
            <person name="Leroy P."/>
            <person name="Li P."/>
            <person name="You F.M."/>
            <person name="Sun Q."/>
            <person name="Liu Z."/>
            <person name="Lyons E."/>
            <person name="Wicker T."/>
            <person name="Salzberg S.L."/>
            <person name="Devos K.M."/>
            <person name="Dvorak J."/>
        </authorList>
    </citation>
    <scope>NUCLEOTIDE SEQUENCE [LARGE SCALE GENOMIC DNA]</scope>
    <source>
        <strain evidence="1">cv. AL8/78</strain>
    </source>
</reference>
<reference evidence="2" key="2">
    <citation type="journal article" date="2017" name="Nat. Plants">
        <title>The Aegilops tauschii genome reveals multiple impacts of transposons.</title>
        <authorList>
            <person name="Zhao G."/>
            <person name="Zou C."/>
            <person name="Li K."/>
            <person name="Wang K."/>
            <person name="Li T."/>
            <person name="Gao L."/>
            <person name="Zhang X."/>
            <person name="Wang H."/>
            <person name="Yang Z."/>
            <person name="Liu X."/>
            <person name="Jiang W."/>
            <person name="Mao L."/>
            <person name="Kong X."/>
            <person name="Jiao Y."/>
            <person name="Jia J."/>
        </authorList>
    </citation>
    <scope>NUCLEOTIDE SEQUENCE [LARGE SCALE GENOMIC DNA]</scope>
    <source>
        <strain evidence="2">cv. AL8/78</strain>
    </source>
</reference>
<organism evidence="1 2">
    <name type="scientific">Aegilops tauschii subsp. strangulata</name>
    <name type="common">Goatgrass</name>
    <dbReference type="NCBI Taxonomy" id="200361"/>
    <lineage>
        <taxon>Eukaryota</taxon>
        <taxon>Viridiplantae</taxon>
        <taxon>Streptophyta</taxon>
        <taxon>Embryophyta</taxon>
        <taxon>Tracheophyta</taxon>
        <taxon>Spermatophyta</taxon>
        <taxon>Magnoliopsida</taxon>
        <taxon>Liliopsida</taxon>
        <taxon>Poales</taxon>
        <taxon>Poaceae</taxon>
        <taxon>BOP clade</taxon>
        <taxon>Pooideae</taxon>
        <taxon>Triticodae</taxon>
        <taxon>Triticeae</taxon>
        <taxon>Triticinae</taxon>
        <taxon>Aegilops</taxon>
    </lineage>
</organism>
<dbReference type="Gramene" id="AET7Gv20522100.6">
    <property type="protein sequence ID" value="AET7Gv20522100.6"/>
    <property type="gene ID" value="AET7Gv20522100"/>
</dbReference>
<proteinExistence type="predicted"/>
<reference evidence="1" key="4">
    <citation type="submission" date="2019-03" db="UniProtKB">
        <authorList>
            <consortium name="EnsemblPlants"/>
        </authorList>
    </citation>
    <scope>IDENTIFICATION</scope>
</reference>
<sequence length="76" mass="8723">LLALLFSVNFHIMMFYNIQRGNKGRSSDLLHLAIKLLNLLLSVPVVLIQFSYFHLCPNTAGNIHYVICHLTSIIWL</sequence>
<evidence type="ECO:0000313" key="1">
    <source>
        <dbReference type="EnsemblPlants" id="AET7Gv20522100.6"/>
    </source>
</evidence>
<protein>
    <submittedName>
        <fullName evidence="1">Uncharacterized protein</fullName>
    </submittedName>
</protein>
<keyword evidence="2" id="KW-1185">Reference proteome</keyword>
<dbReference type="EnsemblPlants" id="AET7Gv20522100.6">
    <property type="protein sequence ID" value="AET7Gv20522100.6"/>
    <property type="gene ID" value="AET7Gv20522100"/>
</dbReference>
<name>A0A453RBC0_AEGTS</name>
<reference evidence="2" key="1">
    <citation type="journal article" date="2014" name="Science">
        <title>Ancient hybridizations among the ancestral genomes of bread wheat.</title>
        <authorList>
            <consortium name="International Wheat Genome Sequencing Consortium,"/>
            <person name="Marcussen T."/>
            <person name="Sandve S.R."/>
            <person name="Heier L."/>
            <person name="Spannagl M."/>
            <person name="Pfeifer M."/>
            <person name="Jakobsen K.S."/>
            <person name="Wulff B.B."/>
            <person name="Steuernagel B."/>
            <person name="Mayer K.F."/>
            <person name="Olsen O.A."/>
        </authorList>
    </citation>
    <scope>NUCLEOTIDE SEQUENCE [LARGE SCALE GENOMIC DNA]</scope>
    <source>
        <strain evidence="2">cv. AL8/78</strain>
    </source>
</reference>
<accession>A0A453RBC0</accession>
<evidence type="ECO:0000313" key="2">
    <source>
        <dbReference type="Proteomes" id="UP000015105"/>
    </source>
</evidence>
<reference evidence="1" key="5">
    <citation type="journal article" date="2021" name="G3 (Bethesda)">
        <title>Aegilops tauschii genome assembly Aet v5.0 features greater sequence contiguity and improved annotation.</title>
        <authorList>
            <person name="Wang L."/>
            <person name="Zhu T."/>
            <person name="Rodriguez J.C."/>
            <person name="Deal K.R."/>
            <person name="Dubcovsky J."/>
            <person name="McGuire P.E."/>
            <person name="Lux T."/>
            <person name="Spannagl M."/>
            <person name="Mayer K.F.X."/>
            <person name="Baldrich P."/>
            <person name="Meyers B.C."/>
            <person name="Huo N."/>
            <person name="Gu Y.Q."/>
            <person name="Zhou H."/>
            <person name="Devos K.M."/>
            <person name="Bennetzen J.L."/>
            <person name="Unver T."/>
            <person name="Budak H."/>
            <person name="Gulick P.J."/>
            <person name="Galiba G."/>
            <person name="Kalapos B."/>
            <person name="Nelson D.R."/>
            <person name="Li P."/>
            <person name="You F.M."/>
            <person name="Luo M.C."/>
            <person name="Dvorak J."/>
        </authorList>
    </citation>
    <scope>NUCLEOTIDE SEQUENCE [LARGE SCALE GENOMIC DNA]</scope>
    <source>
        <strain evidence="1">cv. AL8/78</strain>
    </source>
</reference>
<dbReference type="AlphaFoldDB" id="A0A453RBC0"/>